<gene>
    <name evidence="3" type="ORF">AC812_11825</name>
</gene>
<dbReference type="AlphaFoldDB" id="A0A0P6XQD0"/>
<feature type="domain" description="Glycosyltransferase subfamily 4-like N-terminal" evidence="2">
    <location>
        <begin position="20"/>
        <end position="195"/>
    </location>
</feature>
<name>A0A0P6XQD0_9CHLR</name>
<evidence type="ECO:0000313" key="3">
    <source>
        <dbReference type="EMBL" id="KPL74488.1"/>
    </source>
</evidence>
<dbReference type="OrthoDB" id="9811902at2"/>
<evidence type="ECO:0000259" key="1">
    <source>
        <dbReference type="Pfam" id="PF00534"/>
    </source>
</evidence>
<reference evidence="3 4" key="1">
    <citation type="submission" date="2015-07" db="EMBL/GenBank/DDBJ databases">
        <title>Draft genome of Bellilinea caldifistulae DSM 17877.</title>
        <authorList>
            <person name="Hemp J."/>
            <person name="Ward L.M."/>
            <person name="Pace L.A."/>
            <person name="Fischer W.W."/>
        </authorList>
    </citation>
    <scope>NUCLEOTIDE SEQUENCE [LARGE SCALE GENOMIC DNA]</scope>
    <source>
        <strain evidence="3 4">GOMI-1</strain>
    </source>
</reference>
<dbReference type="RefSeq" id="WP_061918716.1">
    <property type="nucleotide sequence ID" value="NZ_DF967971.1"/>
</dbReference>
<dbReference type="SUPFAM" id="SSF53756">
    <property type="entry name" value="UDP-Glycosyltransferase/glycogen phosphorylase"/>
    <property type="match status" value="1"/>
</dbReference>
<dbReference type="Gene3D" id="3.40.50.2000">
    <property type="entry name" value="Glycogen Phosphorylase B"/>
    <property type="match status" value="2"/>
</dbReference>
<dbReference type="Proteomes" id="UP000050514">
    <property type="component" value="Unassembled WGS sequence"/>
</dbReference>
<evidence type="ECO:0008006" key="5">
    <source>
        <dbReference type="Google" id="ProtNLM"/>
    </source>
</evidence>
<dbReference type="EMBL" id="LGHJ01000017">
    <property type="protein sequence ID" value="KPL74488.1"/>
    <property type="molecule type" value="Genomic_DNA"/>
</dbReference>
<organism evidence="3 4">
    <name type="scientific">Bellilinea caldifistulae</name>
    <dbReference type="NCBI Taxonomy" id="360411"/>
    <lineage>
        <taxon>Bacteria</taxon>
        <taxon>Bacillati</taxon>
        <taxon>Chloroflexota</taxon>
        <taxon>Anaerolineae</taxon>
        <taxon>Anaerolineales</taxon>
        <taxon>Anaerolineaceae</taxon>
        <taxon>Bellilinea</taxon>
    </lineage>
</organism>
<protein>
    <recommendedName>
        <fullName evidence="5">Glycosyltransferase WbuB</fullName>
    </recommendedName>
</protein>
<evidence type="ECO:0000313" key="4">
    <source>
        <dbReference type="Proteomes" id="UP000050514"/>
    </source>
</evidence>
<keyword evidence="4" id="KW-1185">Reference proteome</keyword>
<accession>A0A0P6XQD0</accession>
<evidence type="ECO:0000259" key="2">
    <source>
        <dbReference type="Pfam" id="PF13579"/>
    </source>
</evidence>
<comment type="caution">
    <text evidence="3">The sequence shown here is derived from an EMBL/GenBank/DDBJ whole genome shotgun (WGS) entry which is preliminary data.</text>
</comment>
<proteinExistence type="predicted"/>
<sequence length="413" mass="46371">MLVPHYEPDLGPSAPLFTLLSTELAKRGHHVCVLTTVPHYPSGIVPPSFRKKPIQLSIENGVEIYRIRVPSMDRSRLTARMLQFIAFQWGATIKGLSLKYDVVFAANPALWVWLPFTCLSVLRRKPAVFSVYDLYPDVGVQLGIFRSQLVIEMVGLLEKFCLRHSAIVRIISESFRSSIRRFGIPDSKIRLIPDWVDTELIRPLPHQNSFTSQYGLNGRFIIQYAGNIGFSQGLEQILEAAQSLTKYPEILFVLVGDGSGKEKLQQDAQKRNLTNLRFIPFQPRQRLAEVLAAADVSLVVLKPGVAYTAMPSKILSILASGRPIIACVDQDSETWNFIQRTGAGLCVWPDKPEEFIQAILTLHSNPDLRSQMGCIGRQWVLQNHTPAVAAATMERLFLSILRYSHPKPQTISS</sequence>
<dbReference type="InterPro" id="IPR028098">
    <property type="entry name" value="Glyco_trans_4-like_N"/>
</dbReference>
<dbReference type="Pfam" id="PF13579">
    <property type="entry name" value="Glyco_trans_4_4"/>
    <property type="match status" value="1"/>
</dbReference>
<dbReference type="STRING" id="360411.AC812_11825"/>
<dbReference type="GO" id="GO:0016758">
    <property type="term" value="F:hexosyltransferase activity"/>
    <property type="evidence" value="ECO:0007669"/>
    <property type="project" value="TreeGrafter"/>
</dbReference>
<dbReference type="PANTHER" id="PTHR45947:SF3">
    <property type="entry name" value="SULFOQUINOVOSYL TRANSFERASE SQD2"/>
    <property type="match status" value="1"/>
</dbReference>
<feature type="domain" description="Glycosyl transferase family 1" evidence="1">
    <location>
        <begin position="217"/>
        <end position="379"/>
    </location>
</feature>
<dbReference type="PANTHER" id="PTHR45947">
    <property type="entry name" value="SULFOQUINOVOSYL TRANSFERASE SQD2"/>
    <property type="match status" value="1"/>
</dbReference>
<dbReference type="InterPro" id="IPR001296">
    <property type="entry name" value="Glyco_trans_1"/>
</dbReference>
<dbReference type="Pfam" id="PF00534">
    <property type="entry name" value="Glycos_transf_1"/>
    <property type="match status" value="1"/>
</dbReference>
<dbReference type="InterPro" id="IPR050194">
    <property type="entry name" value="Glycosyltransferase_grp1"/>
</dbReference>
<dbReference type="CDD" id="cd03794">
    <property type="entry name" value="GT4_WbuB-like"/>
    <property type="match status" value="1"/>
</dbReference>